<dbReference type="OrthoDB" id="6192749at2759"/>
<evidence type="ECO:0000256" key="1">
    <source>
        <dbReference type="SAM" id="Coils"/>
    </source>
</evidence>
<keyword evidence="1" id="KW-0175">Coiled coil</keyword>
<dbReference type="EMBL" id="UYJE01000869">
    <property type="protein sequence ID" value="VDH97212.1"/>
    <property type="molecule type" value="Genomic_DNA"/>
</dbReference>
<accession>A0A8B6BYF0</accession>
<sequence length="153" mass="17856">MNVIQTVKTLVLLESLADNLKWVKISSEKVEKDRKQNLAEIKNQSQKFHDEIKQIRKKNNEHLGILEQRIIQDLYAEEEKVKSKIEDLLGKLAENAGNLNLLQTNMLAIKEYASDLQTFLVSKMMETEMKKHETFIQSLFEDGSLQKKKRLEL</sequence>
<evidence type="ECO:0000313" key="2">
    <source>
        <dbReference type="EMBL" id="VDH97212.1"/>
    </source>
</evidence>
<name>A0A8B6BYF0_MYTGA</name>
<evidence type="ECO:0000313" key="3">
    <source>
        <dbReference type="Proteomes" id="UP000596742"/>
    </source>
</evidence>
<reference evidence="2" key="1">
    <citation type="submission" date="2018-11" db="EMBL/GenBank/DDBJ databases">
        <authorList>
            <person name="Alioto T."/>
            <person name="Alioto T."/>
        </authorList>
    </citation>
    <scope>NUCLEOTIDE SEQUENCE</scope>
</reference>
<organism evidence="2 3">
    <name type="scientific">Mytilus galloprovincialis</name>
    <name type="common">Mediterranean mussel</name>
    <dbReference type="NCBI Taxonomy" id="29158"/>
    <lineage>
        <taxon>Eukaryota</taxon>
        <taxon>Metazoa</taxon>
        <taxon>Spiralia</taxon>
        <taxon>Lophotrochozoa</taxon>
        <taxon>Mollusca</taxon>
        <taxon>Bivalvia</taxon>
        <taxon>Autobranchia</taxon>
        <taxon>Pteriomorphia</taxon>
        <taxon>Mytilida</taxon>
        <taxon>Mytiloidea</taxon>
        <taxon>Mytilidae</taxon>
        <taxon>Mytilinae</taxon>
        <taxon>Mytilus</taxon>
    </lineage>
</organism>
<comment type="caution">
    <text evidence="2">The sequence shown here is derived from an EMBL/GenBank/DDBJ whole genome shotgun (WGS) entry which is preliminary data.</text>
</comment>
<protein>
    <submittedName>
        <fullName evidence="2">Uncharacterized protein</fullName>
    </submittedName>
</protein>
<proteinExistence type="predicted"/>
<gene>
    <name evidence="2" type="ORF">MGAL_10B003622</name>
</gene>
<dbReference type="Proteomes" id="UP000596742">
    <property type="component" value="Unassembled WGS sequence"/>
</dbReference>
<dbReference type="AlphaFoldDB" id="A0A8B6BYF0"/>
<keyword evidence="3" id="KW-1185">Reference proteome</keyword>
<feature type="coiled-coil region" evidence="1">
    <location>
        <begin position="38"/>
        <end position="91"/>
    </location>
</feature>